<sequence length="279" mass="30098">MSNTAIILFDISSVAGLVLLTAVFLTAWGSSGAARTPTWFTFIGSLIVLSGTNILIMGEQTGPEPTKWACFLQAVLIYPEVVFNAHAGAALLVQVYLSMLSIERSRILPRKYVTWLVVCPIASTFAILVLSTVMAAINPSVVRRDISGMRCHLEQVPQIVFYTSVAVGILGVAIIFVFEVLVISKFLRNRQALKEGMIQGRTAPAMILRLTLFNVLIFIVVIISVFVFKDAEASLAANNLAMATLPLGGAIIFGTQKDILGVWASLLAIKSRSKVASPV</sequence>
<keyword evidence="1" id="KW-0812">Transmembrane</keyword>
<keyword evidence="1" id="KW-1133">Transmembrane helix</keyword>
<evidence type="ECO:0000256" key="1">
    <source>
        <dbReference type="SAM" id="Phobius"/>
    </source>
</evidence>
<feature type="transmembrane region" description="Helical" evidence="1">
    <location>
        <begin position="76"/>
        <end position="100"/>
    </location>
</feature>
<feature type="transmembrane region" description="Helical" evidence="1">
    <location>
        <begin position="112"/>
        <end position="139"/>
    </location>
</feature>
<feature type="transmembrane region" description="Helical" evidence="1">
    <location>
        <begin position="207"/>
        <end position="228"/>
    </location>
</feature>
<feature type="transmembrane region" description="Helical" evidence="1">
    <location>
        <begin position="248"/>
        <end position="269"/>
    </location>
</feature>
<comment type="caution">
    <text evidence="2">The sequence shown here is derived from an EMBL/GenBank/DDBJ whole genome shotgun (WGS) entry which is preliminary data.</text>
</comment>
<feature type="transmembrane region" description="Helical" evidence="1">
    <location>
        <begin position="6"/>
        <end position="27"/>
    </location>
</feature>
<reference evidence="2 3" key="1">
    <citation type="submission" date="2019-12" db="EMBL/GenBank/DDBJ databases">
        <authorList>
            <person name="Floudas D."/>
            <person name="Bentzer J."/>
            <person name="Ahren D."/>
            <person name="Johansson T."/>
            <person name="Persson P."/>
            <person name="Tunlid A."/>
        </authorList>
    </citation>
    <scope>NUCLEOTIDE SEQUENCE [LARGE SCALE GENOMIC DNA]</scope>
    <source>
        <strain evidence="2 3">CBS 102.39</strain>
    </source>
</reference>
<dbReference type="Proteomes" id="UP000521872">
    <property type="component" value="Unassembled WGS sequence"/>
</dbReference>
<organism evidence="2 3">
    <name type="scientific">Agrocybe pediades</name>
    <dbReference type="NCBI Taxonomy" id="84607"/>
    <lineage>
        <taxon>Eukaryota</taxon>
        <taxon>Fungi</taxon>
        <taxon>Dikarya</taxon>
        <taxon>Basidiomycota</taxon>
        <taxon>Agaricomycotina</taxon>
        <taxon>Agaricomycetes</taxon>
        <taxon>Agaricomycetidae</taxon>
        <taxon>Agaricales</taxon>
        <taxon>Agaricineae</taxon>
        <taxon>Strophariaceae</taxon>
        <taxon>Agrocybe</taxon>
    </lineage>
</organism>
<dbReference type="AlphaFoldDB" id="A0A8H4QRA4"/>
<accession>A0A8H4QRA4</accession>
<evidence type="ECO:0000313" key="3">
    <source>
        <dbReference type="Proteomes" id="UP000521872"/>
    </source>
</evidence>
<keyword evidence="1" id="KW-0472">Membrane</keyword>
<protein>
    <submittedName>
        <fullName evidence="2">Uncharacterized protein</fullName>
    </submittedName>
</protein>
<gene>
    <name evidence="2" type="ORF">D9613_003517</name>
</gene>
<name>A0A8H4QRA4_9AGAR</name>
<proteinExistence type="predicted"/>
<feature type="transmembrane region" description="Helical" evidence="1">
    <location>
        <begin position="159"/>
        <end position="187"/>
    </location>
</feature>
<feature type="transmembrane region" description="Helical" evidence="1">
    <location>
        <begin position="39"/>
        <end position="56"/>
    </location>
</feature>
<keyword evidence="3" id="KW-1185">Reference proteome</keyword>
<dbReference type="EMBL" id="JAACJL010000044">
    <property type="protein sequence ID" value="KAF4614962.1"/>
    <property type="molecule type" value="Genomic_DNA"/>
</dbReference>
<evidence type="ECO:0000313" key="2">
    <source>
        <dbReference type="EMBL" id="KAF4614962.1"/>
    </source>
</evidence>